<organism evidence="1">
    <name type="scientific">Arion vulgaris</name>
    <dbReference type="NCBI Taxonomy" id="1028688"/>
    <lineage>
        <taxon>Eukaryota</taxon>
        <taxon>Metazoa</taxon>
        <taxon>Spiralia</taxon>
        <taxon>Lophotrochozoa</taxon>
        <taxon>Mollusca</taxon>
        <taxon>Gastropoda</taxon>
        <taxon>Heterobranchia</taxon>
        <taxon>Euthyneura</taxon>
        <taxon>Panpulmonata</taxon>
        <taxon>Eupulmonata</taxon>
        <taxon>Stylommatophora</taxon>
        <taxon>Helicina</taxon>
        <taxon>Arionoidea</taxon>
        <taxon>Arionidae</taxon>
        <taxon>Arion</taxon>
    </lineage>
</organism>
<dbReference type="EMBL" id="HACG01025438">
    <property type="protein sequence ID" value="CEK72303.1"/>
    <property type="molecule type" value="Transcribed_RNA"/>
</dbReference>
<reference evidence="1" key="1">
    <citation type="submission" date="2014-12" db="EMBL/GenBank/DDBJ databases">
        <title>Insight into the proteome of Arion vulgaris.</title>
        <authorList>
            <person name="Aradska J."/>
            <person name="Bulat T."/>
            <person name="Smidak R."/>
            <person name="Sarate P."/>
            <person name="Gangsoo J."/>
            <person name="Sialana F."/>
            <person name="Bilban M."/>
            <person name="Lubec G."/>
        </authorList>
    </citation>
    <scope>NUCLEOTIDE SEQUENCE</scope>
    <source>
        <tissue evidence="1">Skin</tissue>
    </source>
</reference>
<gene>
    <name evidence="1" type="primary">ORF81837</name>
</gene>
<protein>
    <submittedName>
        <fullName evidence="1">Uncharacterized protein</fullName>
    </submittedName>
</protein>
<evidence type="ECO:0000313" key="1">
    <source>
        <dbReference type="EMBL" id="CEK72303.1"/>
    </source>
</evidence>
<name>A0A0B6ZUN9_9EUPU</name>
<dbReference type="AlphaFoldDB" id="A0A0B6ZUN9"/>
<proteinExistence type="predicted"/>
<accession>A0A0B6ZUN9</accession>
<sequence>MYFYHLSLACQSSSATSSVVTIMSALTTYLKMSHIPLDLYPWNKLCVMCSNMIQNEIV</sequence>